<dbReference type="STRING" id="448386.A0A2V3J9R8"/>
<feature type="region of interest" description="Disordered" evidence="6">
    <location>
        <begin position="124"/>
        <end position="154"/>
    </location>
</feature>
<dbReference type="InterPro" id="IPR002100">
    <property type="entry name" value="TF_MADSbox"/>
</dbReference>
<dbReference type="PANTHER" id="PTHR11945">
    <property type="entry name" value="MADS BOX PROTEIN"/>
    <property type="match status" value="1"/>
</dbReference>
<comment type="caution">
    <text evidence="8">The sequence shown here is derived from an EMBL/GenBank/DDBJ whole genome shotgun (WGS) entry which is preliminary data.</text>
</comment>
<feature type="compositionally biased region" description="Basic and acidic residues" evidence="6">
    <location>
        <begin position="501"/>
        <end position="511"/>
    </location>
</feature>
<evidence type="ECO:0000313" key="8">
    <source>
        <dbReference type="EMBL" id="PXF49590.1"/>
    </source>
</evidence>
<dbReference type="PANTHER" id="PTHR11945:SF534">
    <property type="entry name" value="MYOCYTE-SPECIFIC ENHANCER FACTOR 2"/>
    <property type="match status" value="1"/>
</dbReference>
<dbReference type="InterPro" id="IPR033896">
    <property type="entry name" value="MEF2-like_N"/>
</dbReference>
<evidence type="ECO:0000256" key="4">
    <source>
        <dbReference type="ARBA" id="ARBA00023163"/>
    </source>
</evidence>
<dbReference type="PROSITE" id="PS50066">
    <property type="entry name" value="MADS_BOX_2"/>
    <property type="match status" value="1"/>
</dbReference>
<dbReference type="Gene3D" id="3.40.1810.10">
    <property type="entry name" value="Transcription factor, MADS-box"/>
    <property type="match status" value="1"/>
</dbReference>
<evidence type="ECO:0000256" key="3">
    <source>
        <dbReference type="ARBA" id="ARBA00023125"/>
    </source>
</evidence>
<dbReference type="EMBL" id="NBIV01000004">
    <property type="protein sequence ID" value="PXF49590.1"/>
    <property type="molecule type" value="Genomic_DNA"/>
</dbReference>
<accession>A0A2V3J9R8</accession>
<evidence type="ECO:0000256" key="1">
    <source>
        <dbReference type="ARBA" id="ARBA00004123"/>
    </source>
</evidence>
<feature type="compositionally biased region" description="Polar residues" evidence="6">
    <location>
        <begin position="554"/>
        <end position="574"/>
    </location>
</feature>
<feature type="compositionally biased region" description="Polar residues" evidence="6">
    <location>
        <begin position="513"/>
        <end position="531"/>
    </location>
</feature>
<keyword evidence="4" id="KW-0804">Transcription</keyword>
<gene>
    <name evidence="8" type="ORF">BWQ96_00660</name>
</gene>
<dbReference type="Proteomes" id="UP000247409">
    <property type="component" value="Unassembled WGS sequence"/>
</dbReference>
<dbReference type="GO" id="GO:0000981">
    <property type="term" value="F:DNA-binding transcription factor activity, RNA polymerase II-specific"/>
    <property type="evidence" value="ECO:0007669"/>
    <property type="project" value="TreeGrafter"/>
</dbReference>
<dbReference type="SUPFAM" id="SSF55455">
    <property type="entry name" value="SRF-like"/>
    <property type="match status" value="1"/>
</dbReference>
<keyword evidence="9" id="KW-1185">Reference proteome</keyword>
<dbReference type="GO" id="GO:0000978">
    <property type="term" value="F:RNA polymerase II cis-regulatory region sequence-specific DNA binding"/>
    <property type="evidence" value="ECO:0007669"/>
    <property type="project" value="TreeGrafter"/>
</dbReference>
<sequence>MNHNDENQTPNSSTPVARRKIKIQRIEDNRSRQATFLKRKNGLFKKAMELGVLCDCEIGVIVYNVHNGKLFEYSSVDMDQVLNRYASYSGPSERRKRENFFDLSAAKGYSNIPQNEPNVAQAARNAALAASRRPRPSYKFEEETNAQPQGSNRKLSYGETSVAPMADFEANPIQGHGMNTDEMASKRLKLGNGQYHVANSSEAQQAFEQIKPQHEANPVFHTAPTMNNCELQCFESGVQLNQAPHIPPAASSSVPSQAHLATALLNSRKRSFAETAPFAPQAAGPSLIMGAASGSGWGAEGFEGNNNLSLPRSAPNGLFQCDSLSNNRDSAEVNQTSAHLQPSDFEITFNGSNGLQVTTSVGAPEASHAPHSQLPYGWIGKHDGHSEIPTVIRTQNGMTTAHAPNPSEVNRVIGDGKEEEAPQAGEYSPESAEERPLAKRLQSVQALHNTSSGIEAPEDGLLSGVAQDDMDNNQKAEPRLALAQITMDANGNEEAAGADDVVAREPSKDETSEGIQVPNNTDLLNLGNDSNQEAETENVESATPAASGAEDEITAQSVVPTASQPPSDIQNLNLASPREQPQWMTLGSLASGDLENGALDPFALPSASSTGFDALTPRFFDSNPGEDL</sequence>
<dbReference type="GO" id="GO:0046983">
    <property type="term" value="F:protein dimerization activity"/>
    <property type="evidence" value="ECO:0007669"/>
    <property type="project" value="InterPro"/>
</dbReference>
<dbReference type="AlphaFoldDB" id="A0A2V3J9R8"/>
<evidence type="ECO:0000256" key="6">
    <source>
        <dbReference type="SAM" id="MobiDB-lite"/>
    </source>
</evidence>
<dbReference type="InterPro" id="IPR036879">
    <property type="entry name" value="TF_MADSbox_sf"/>
</dbReference>
<keyword evidence="3" id="KW-0238">DNA-binding</keyword>
<dbReference type="GO" id="GO:0005634">
    <property type="term" value="C:nucleus"/>
    <property type="evidence" value="ECO:0007669"/>
    <property type="project" value="UniProtKB-SubCell"/>
</dbReference>
<organism evidence="8 9">
    <name type="scientific">Gracilariopsis chorda</name>
    <dbReference type="NCBI Taxonomy" id="448386"/>
    <lineage>
        <taxon>Eukaryota</taxon>
        <taxon>Rhodophyta</taxon>
        <taxon>Florideophyceae</taxon>
        <taxon>Rhodymeniophycidae</taxon>
        <taxon>Gracilariales</taxon>
        <taxon>Gracilariaceae</taxon>
        <taxon>Gracilariopsis</taxon>
    </lineage>
</organism>
<dbReference type="SMART" id="SM00432">
    <property type="entry name" value="MADS"/>
    <property type="match status" value="1"/>
</dbReference>
<feature type="region of interest" description="Disordered" evidence="6">
    <location>
        <begin position="492"/>
        <end position="628"/>
    </location>
</feature>
<keyword evidence="2" id="KW-0805">Transcription regulation</keyword>
<evidence type="ECO:0000313" key="9">
    <source>
        <dbReference type="Proteomes" id="UP000247409"/>
    </source>
</evidence>
<dbReference type="PRINTS" id="PR00404">
    <property type="entry name" value="MADSDOMAIN"/>
</dbReference>
<dbReference type="CDD" id="cd00265">
    <property type="entry name" value="MADS_MEF2_like"/>
    <property type="match status" value="1"/>
</dbReference>
<protein>
    <submittedName>
        <fullName evidence="8">Myocyte-specific enhancer factor 2D</fullName>
    </submittedName>
</protein>
<comment type="subcellular location">
    <subcellularLocation>
        <location evidence="1">Nucleus</location>
    </subcellularLocation>
</comment>
<evidence type="ECO:0000259" key="7">
    <source>
        <dbReference type="PROSITE" id="PS50066"/>
    </source>
</evidence>
<name>A0A2V3J9R8_9FLOR</name>
<reference evidence="8 9" key="1">
    <citation type="journal article" date="2018" name="Mol. Biol. Evol.">
        <title>Analysis of the draft genome of the red seaweed Gracilariopsis chorda provides insights into genome size evolution in Rhodophyta.</title>
        <authorList>
            <person name="Lee J."/>
            <person name="Yang E.C."/>
            <person name="Graf L."/>
            <person name="Yang J.H."/>
            <person name="Qiu H."/>
            <person name="Zel Zion U."/>
            <person name="Chan C.X."/>
            <person name="Stephens T.G."/>
            <person name="Weber A.P.M."/>
            <person name="Boo G.H."/>
            <person name="Boo S.M."/>
            <person name="Kim K.M."/>
            <person name="Shin Y."/>
            <person name="Jung M."/>
            <person name="Lee S.J."/>
            <person name="Yim H.S."/>
            <person name="Lee J.H."/>
            <person name="Bhattacharya D."/>
            <person name="Yoon H.S."/>
        </authorList>
    </citation>
    <scope>NUCLEOTIDE SEQUENCE [LARGE SCALE GENOMIC DNA]</scope>
    <source>
        <strain evidence="8 9">SKKU-2015</strain>
        <tissue evidence="8">Whole body</tissue>
    </source>
</reference>
<dbReference type="OrthoDB" id="5967at2759"/>
<feature type="compositionally biased region" description="Polar residues" evidence="6">
    <location>
        <begin position="145"/>
        <end position="154"/>
    </location>
</feature>
<evidence type="ECO:0000256" key="2">
    <source>
        <dbReference type="ARBA" id="ARBA00023015"/>
    </source>
</evidence>
<evidence type="ECO:0000256" key="5">
    <source>
        <dbReference type="ARBA" id="ARBA00023242"/>
    </source>
</evidence>
<dbReference type="Pfam" id="PF00319">
    <property type="entry name" value="SRF-TF"/>
    <property type="match status" value="1"/>
</dbReference>
<proteinExistence type="predicted"/>
<keyword evidence="5" id="KW-0539">Nucleus</keyword>
<dbReference type="GO" id="GO:0045944">
    <property type="term" value="P:positive regulation of transcription by RNA polymerase II"/>
    <property type="evidence" value="ECO:0007669"/>
    <property type="project" value="InterPro"/>
</dbReference>
<feature type="domain" description="MADS-box" evidence="7">
    <location>
        <begin position="16"/>
        <end position="77"/>
    </location>
</feature>